<evidence type="ECO:0000259" key="5">
    <source>
        <dbReference type="Pfam" id="PF04542"/>
    </source>
</evidence>
<dbReference type="SUPFAM" id="SSF88659">
    <property type="entry name" value="Sigma3 and sigma4 domains of RNA polymerase sigma factors"/>
    <property type="match status" value="1"/>
</dbReference>
<dbReference type="InterPro" id="IPR039425">
    <property type="entry name" value="RNA_pol_sigma-70-like"/>
</dbReference>
<evidence type="ECO:0000313" key="7">
    <source>
        <dbReference type="EMBL" id="HIT94950.1"/>
    </source>
</evidence>
<dbReference type="InterPro" id="IPR013249">
    <property type="entry name" value="RNA_pol_sigma70_r4_t2"/>
</dbReference>
<dbReference type="AlphaFoldDB" id="A0A9D1H768"/>
<dbReference type="NCBIfam" id="TIGR02937">
    <property type="entry name" value="sigma70-ECF"/>
    <property type="match status" value="1"/>
</dbReference>
<dbReference type="PANTHER" id="PTHR43133">
    <property type="entry name" value="RNA POLYMERASE ECF-TYPE SIGMA FACTO"/>
    <property type="match status" value="1"/>
</dbReference>
<dbReference type="InterPro" id="IPR007627">
    <property type="entry name" value="RNA_pol_sigma70_r2"/>
</dbReference>
<dbReference type="Pfam" id="PF04542">
    <property type="entry name" value="Sigma70_r2"/>
    <property type="match status" value="1"/>
</dbReference>
<proteinExistence type="inferred from homology"/>
<keyword evidence="2" id="KW-0805">Transcription regulation</keyword>
<keyword evidence="4" id="KW-0804">Transcription</keyword>
<dbReference type="InterPro" id="IPR013325">
    <property type="entry name" value="RNA_pol_sigma_r2"/>
</dbReference>
<dbReference type="InterPro" id="IPR036388">
    <property type="entry name" value="WH-like_DNA-bd_sf"/>
</dbReference>
<dbReference type="GO" id="GO:0006352">
    <property type="term" value="P:DNA-templated transcription initiation"/>
    <property type="evidence" value="ECO:0007669"/>
    <property type="project" value="InterPro"/>
</dbReference>
<feature type="domain" description="RNA polymerase sigma factor 70 region 4 type 2" evidence="6">
    <location>
        <begin position="110"/>
        <end position="160"/>
    </location>
</feature>
<evidence type="ECO:0000256" key="3">
    <source>
        <dbReference type="ARBA" id="ARBA00023082"/>
    </source>
</evidence>
<dbReference type="InterPro" id="IPR014284">
    <property type="entry name" value="RNA_pol_sigma-70_dom"/>
</dbReference>
<feature type="domain" description="RNA polymerase sigma-70 region 2" evidence="5">
    <location>
        <begin position="17"/>
        <end position="82"/>
    </location>
</feature>
<comment type="similarity">
    <text evidence="1">Belongs to the sigma-70 factor family. ECF subfamily.</text>
</comment>
<evidence type="ECO:0000259" key="6">
    <source>
        <dbReference type="Pfam" id="PF08281"/>
    </source>
</evidence>
<dbReference type="Gene3D" id="1.10.1740.10">
    <property type="match status" value="1"/>
</dbReference>
<gene>
    <name evidence="7" type="ORF">IAC43_07165</name>
</gene>
<organism evidence="7 8">
    <name type="scientific">Candidatus Faecivivens stercoripullorum</name>
    <dbReference type="NCBI Taxonomy" id="2840805"/>
    <lineage>
        <taxon>Bacteria</taxon>
        <taxon>Bacillati</taxon>
        <taxon>Bacillota</taxon>
        <taxon>Clostridia</taxon>
        <taxon>Eubacteriales</taxon>
        <taxon>Oscillospiraceae</taxon>
        <taxon>Oscillospiraceae incertae sedis</taxon>
        <taxon>Candidatus Faecivivens</taxon>
    </lineage>
</organism>
<sequence length="171" mass="20055">MNGVSLCANETLEATLDQYGDMILRLAFSCLKNREDAEDVLQDVFVKLIEHHPRFESGEHEKAWLIRVTINICRNRLRSPWRRHKELDEAISETAFVEQWDSVLEDESGVMTAVMQLPQKYQEVIHLFYYEDCSISQISAILRKKESTVRSLLYRARAMLKDSLKEGWNFE</sequence>
<dbReference type="SUPFAM" id="SSF88946">
    <property type="entry name" value="Sigma2 domain of RNA polymerase sigma factors"/>
    <property type="match status" value="1"/>
</dbReference>
<dbReference type="EMBL" id="DVLW01000195">
    <property type="protein sequence ID" value="HIT94950.1"/>
    <property type="molecule type" value="Genomic_DNA"/>
</dbReference>
<dbReference type="InterPro" id="IPR013324">
    <property type="entry name" value="RNA_pol_sigma_r3/r4-like"/>
</dbReference>
<dbReference type="CDD" id="cd06171">
    <property type="entry name" value="Sigma70_r4"/>
    <property type="match status" value="1"/>
</dbReference>
<dbReference type="Proteomes" id="UP000824160">
    <property type="component" value="Unassembled WGS sequence"/>
</dbReference>
<evidence type="ECO:0000256" key="1">
    <source>
        <dbReference type="ARBA" id="ARBA00010641"/>
    </source>
</evidence>
<evidence type="ECO:0000313" key="8">
    <source>
        <dbReference type="Proteomes" id="UP000824160"/>
    </source>
</evidence>
<comment type="caution">
    <text evidence="7">The sequence shown here is derived from an EMBL/GenBank/DDBJ whole genome shotgun (WGS) entry which is preliminary data.</text>
</comment>
<evidence type="ECO:0000256" key="2">
    <source>
        <dbReference type="ARBA" id="ARBA00023015"/>
    </source>
</evidence>
<name>A0A9D1H768_9FIRM</name>
<keyword evidence="3" id="KW-0731">Sigma factor</keyword>
<dbReference type="PANTHER" id="PTHR43133:SF60">
    <property type="entry name" value="RNA POLYMERASE SIGMA FACTOR SIGV"/>
    <property type="match status" value="1"/>
</dbReference>
<protein>
    <submittedName>
        <fullName evidence="7">Sigma-70 family RNA polymerase sigma factor</fullName>
    </submittedName>
</protein>
<accession>A0A9D1H768</accession>
<reference evidence="7" key="2">
    <citation type="journal article" date="2021" name="PeerJ">
        <title>Extensive microbial diversity within the chicken gut microbiome revealed by metagenomics and culture.</title>
        <authorList>
            <person name="Gilroy R."/>
            <person name="Ravi A."/>
            <person name="Getino M."/>
            <person name="Pursley I."/>
            <person name="Horton D.L."/>
            <person name="Alikhan N.F."/>
            <person name="Baker D."/>
            <person name="Gharbi K."/>
            <person name="Hall N."/>
            <person name="Watson M."/>
            <person name="Adriaenssens E.M."/>
            <person name="Foster-Nyarko E."/>
            <person name="Jarju S."/>
            <person name="Secka A."/>
            <person name="Antonio M."/>
            <person name="Oren A."/>
            <person name="Chaudhuri R.R."/>
            <person name="La Ragione R."/>
            <person name="Hildebrand F."/>
            <person name="Pallen M.J."/>
        </authorList>
    </citation>
    <scope>NUCLEOTIDE SEQUENCE</scope>
    <source>
        <strain evidence="7">ChiBcec7-5410</strain>
    </source>
</reference>
<evidence type="ECO:0000256" key="4">
    <source>
        <dbReference type="ARBA" id="ARBA00023163"/>
    </source>
</evidence>
<dbReference type="GO" id="GO:0016987">
    <property type="term" value="F:sigma factor activity"/>
    <property type="evidence" value="ECO:0007669"/>
    <property type="project" value="UniProtKB-KW"/>
</dbReference>
<dbReference type="Pfam" id="PF08281">
    <property type="entry name" value="Sigma70_r4_2"/>
    <property type="match status" value="1"/>
</dbReference>
<reference evidence="7" key="1">
    <citation type="submission" date="2020-10" db="EMBL/GenBank/DDBJ databases">
        <authorList>
            <person name="Gilroy R."/>
        </authorList>
    </citation>
    <scope>NUCLEOTIDE SEQUENCE</scope>
    <source>
        <strain evidence="7">ChiBcec7-5410</strain>
    </source>
</reference>
<dbReference type="Gene3D" id="1.10.10.10">
    <property type="entry name" value="Winged helix-like DNA-binding domain superfamily/Winged helix DNA-binding domain"/>
    <property type="match status" value="1"/>
</dbReference>
<dbReference type="GO" id="GO:0003677">
    <property type="term" value="F:DNA binding"/>
    <property type="evidence" value="ECO:0007669"/>
    <property type="project" value="InterPro"/>
</dbReference>